<dbReference type="Proteomes" id="UP001189429">
    <property type="component" value="Unassembled WGS sequence"/>
</dbReference>
<sequence length="858" mass="93101">MGRRGRVTKGFPWVAAALLLRAYMRASASTDDTWVVSSSQRMCDGTYVYENCGFDLCRQRCSAEPQCVAFWGAPQNDGSCYLALDSCAEVASQFAAYKVWYRPVSDIPWARSSLTRKCDAGPLRPYQGVVYFDLCKALCIEEDRCVAFWGAPLGDGSCWLTYDYCTEVAAAAGTQTSYRVWYRPGSDWDTSSFQRACDSSAETQSLGLIGFDACIQSCIQEDRCVAIWGSPFLDGSCFLAFDSCAEEFFSHISYKIWYRPPISTTPTSSSETTSTTTSHVTGTTTSHTETTVSHTSEATVSHAMGTVVSHMSGDGSAAVVQVVAEYTADETLPLDVKESDLMSSIVYKTAKKKGLEVALSVPASDLTITGFALGARRLSTAVRRLSDTVSVTTSFEVKTASTSAATAVSTRIAGASAAIKAATDSAMAEADWSGESVITVAPTMTAPTVANPTLVAITISPTTTDMATRSSSTASSTTTVASTAGESQPAATVADVSSADTIVIVVAIAGASFVIAVLMAVTFLWNRGRRLAASPAVMGDVVLSESEVGNGNEMPEHEMPEQPPVVMQDVSDRSRMLGISLEFAIRIFPDEAREMKGRLLKQALSKPVRSTVEDRSLTVADTDVHHLNFIELADIVAHGEVAYGKGIICPRDGKLDCSIVDAVHSRGASARATMFLSWFWQYKLSLVLSALRKYQERQAHPEKCFLWWCFFGNNQFRILGSKQQQDFFTLKAVFSTQLRNVGRMVALMDKVADSRYVSRLWCLFEVYTVSTEKLPFEVVLPESASVEIDKLLKGGLGQLKSAITVDSKKAKASFAEDENNIKSMIESMQGTYSTLDTAVRNELQRVVMHEIGLALRDS</sequence>
<accession>A0ABN9QC56</accession>
<evidence type="ECO:0000256" key="1">
    <source>
        <dbReference type="SAM" id="MobiDB-lite"/>
    </source>
</evidence>
<feature type="chain" id="PRO_5045630413" evidence="3">
    <location>
        <begin position="29"/>
        <end position="858"/>
    </location>
</feature>
<dbReference type="EMBL" id="CAUYUJ010002747">
    <property type="protein sequence ID" value="CAK0802206.1"/>
    <property type="molecule type" value="Genomic_DNA"/>
</dbReference>
<keyword evidence="3" id="KW-0732">Signal</keyword>
<evidence type="ECO:0000256" key="3">
    <source>
        <dbReference type="SAM" id="SignalP"/>
    </source>
</evidence>
<feature type="transmembrane region" description="Helical" evidence="2">
    <location>
        <begin position="502"/>
        <end position="525"/>
    </location>
</feature>
<evidence type="ECO:0000313" key="5">
    <source>
        <dbReference type="Proteomes" id="UP001189429"/>
    </source>
</evidence>
<protein>
    <submittedName>
        <fullName evidence="4">Uncharacterized protein</fullName>
    </submittedName>
</protein>
<keyword evidence="2" id="KW-1133">Transmembrane helix</keyword>
<evidence type="ECO:0000256" key="2">
    <source>
        <dbReference type="SAM" id="Phobius"/>
    </source>
</evidence>
<proteinExistence type="predicted"/>
<organism evidence="4 5">
    <name type="scientific">Prorocentrum cordatum</name>
    <dbReference type="NCBI Taxonomy" id="2364126"/>
    <lineage>
        <taxon>Eukaryota</taxon>
        <taxon>Sar</taxon>
        <taxon>Alveolata</taxon>
        <taxon>Dinophyceae</taxon>
        <taxon>Prorocentrales</taxon>
        <taxon>Prorocentraceae</taxon>
        <taxon>Prorocentrum</taxon>
    </lineage>
</organism>
<feature type="region of interest" description="Disordered" evidence="1">
    <location>
        <begin position="264"/>
        <end position="295"/>
    </location>
</feature>
<feature type="signal peptide" evidence="3">
    <location>
        <begin position="1"/>
        <end position="28"/>
    </location>
</feature>
<reference evidence="4" key="1">
    <citation type="submission" date="2023-10" db="EMBL/GenBank/DDBJ databases">
        <authorList>
            <person name="Chen Y."/>
            <person name="Shah S."/>
            <person name="Dougan E. K."/>
            <person name="Thang M."/>
            <person name="Chan C."/>
        </authorList>
    </citation>
    <scope>NUCLEOTIDE SEQUENCE [LARGE SCALE GENOMIC DNA]</scope>
</reference>
<comment type="caution">
    <text evidence="4">The sequence shown here is derived from an EMBL/GenBank/DDBJ whole genome shotgun (WGS) entry which is preliminary data.</text>
</comment>
<keyword evidence="2" id="KW-0472">Membrane</keyword>
<keyword evidence="2" id="KW-0812">Transmembrane</keyword>
<keyword evidence="5" id="KW-1185">Reference proteome</keyword>
<name>A0ABN9QC56_9DINO</name>
<gene>
    <name evidence="4" type="ORF">PCOR1329_LOCUS9789</name>
</gene>
<evidence type="ECO:0000313" key="4">
    <source>
        <dbReference type="EMBL" id="CAK0802206.1"/>
    </source>
</evidence>